<name>A0ABV2CSD3_9RHOO</name>
<gene>
    <name evidence="2" type="ORF">ABVT11_13385</name>
</gene>
<feature type="domain" description="N-acetyltransferase" evidence="1">
    <location>
        <begin position="14"/>
        <end position="174"/>
    </location>
</feature>
<dbReference type="InterPro" id="IPR000182">
    <property type="entry name" value="GNAT_dom"/>
</dbReference>
<dbReference type="EMBL" id="JBEWLZ010000007">
    <property type="protein sequence ID" value="MET1490824.1"/>
    <property type="molecule type" value="Genomic_DNA"/>
</dbReference>
<dbReference type="Pfam" id="PF13302">
    <property type="entry name" value="Acetyltransf_3"/>
    <property type="match status" value="1"/>
</dbReference>
<comment type="caution">
    <text evidence="2">The sequence shown here is derived from an EMBL/GenBank/DDBJ whole genome shotgun (WGS) entry which is preliminary data.</text>
</comment>
<dbReference type="PANTHER" id="PTHR43792">
    <property type="entry name" value="GNAT FAMILY, PUTATIVE (AFU_ORTHOLOGUE AFUA_3G00765)-RELATED-RELATED"/>
    <property type="match status" value="1"/>
</dbReference>
<keyword evidence="3" id="KW-1185">Reference proteome</keyword>
<dbReference type="SUPFAM" id="SSF55729">
    <property type="entry name" value="Acyl-CoA N-acyltransferases (Nat)"/>
    <property type="match status" value="1"/>
</dbReference>
<dbReference type="Proteomes" id="UP001548590">
    <property type="component" value="Unassembled WGS sequence"/>
</dbReference>
<dbReference type="InterPro" id="IPR016181">
    <property type="entry name" value="Acyl_CoA_acyltransferase"/>
</dbReference>
<sequence length="180" mass="19763">MTSDATALFSTPRLFARHCLEADLPALLAVYGDAAAMQGVDDGEPLSEADCARWLQITLENARRQRSGMLALVSRQHGGVLGFCGLLQPEGETEVELKFALLRSHWGQGLAGEMLPALLDWGWHWHAFARVVAICVPENTAARRVLEQAGFRYTEMRAEDDGRLMDILTWQARPGSAATA</sequence>
<dbReference type="Gene3D" id="3.40.630.30">
    <property type="match status" value="1"/>
</dbReference>
<accession>A0ABV2CSD3</accession>
<dbReference type="InterPro" id="IPR051531">
    <property type="entry name" value="N-acetyltransferase"/>
</dbReference>
<dbReference type="PANTHER" id="PTHR43792:SF1">
    <property type="entry name" value="N-ACETYLTRANSFERASE DOMAIN-CONTAINING PROTEIN"/>
    <property type="match status" value="1"/>
</dbReference>
<organism evidence="2 3">
    <name type="scientific">Uliginosibacterium paludis</name>
    <dbReference type="NCBI Taxonomy" id="1615952"/>
    <lineage>
        <taxon>Bacteria</taxon>
        <taxon>Pseudomonadati</taxon>
        <taxon>Pseudomonadota</taxon>
        <taxon>Betaproteobacteria</taxon>
        <taxon>Rhodocyclales</taxon>
        <taxon>Zoogloeaceae</taxon>
        <taxon>Uliginosibacterium</taxon>
    </lineage>
</organism>
<evidence type="ECO:0000313" key="2">
    <source>
        <dbReference type="EMBL" id="MET1490824.1"/>
    </source>
</evidence>
<reference evidence="2 3" key="1">
    <citation type="submission" date="2024-07" db="EMBL/GenBank/DDBJ databases">
        <title>Uliginosibacterium paludis KCTC:42655.</title>
        <authorList>
            <person name="Kim M.K."/>
        </authorList>
    </citation>
    <scope>NUCLEOTIDE SEQUENCE [LARGE SCALE GENOMIC DNA]</scope>
    <source>
        <strain evidence="2 3">KCTC 42655</strain>
    </source>
</reference>
<proteinExistence type="predicted"/>
<protein>
    <submittedName>
        <fullName evidence="2">GNAT family N-acetyltransferase</fullName>
    </submittedName>
</protein>
<evidence type="ECO:0000313" key="3">
    <source>
        <dbReference type="Proteomes" id="UP001548590"/>
    </source>
</evidence>
<dbReference type="RefSeq" id="WP_345925809.1">
    <property type="nucleotide sequence ID" value="NZ_JBDIVF010000002.1"/>
</dbReference>
<dbReference type="PROSITE" id="PS51186">
    <property type="entry name" value="GNAT"/>
    <property type="match status" value="1"/>
</dbReference>
<evidence type="ECO:0000259" key="1">
    <source>
        <dbReference type="PROSITE" id="PS51186"/>
    </source>
</evidence>